<dbReference type="PANTHER" id="PTHR34277:SF2">
    <property type="entry name" value="CLAVATA3_ESR (CLE)-RELATED PROTEIN 26"/>
    <property type="match status" value="1"/>
</dbReference>
<comment type="caution">
    <text evidence="3">The sequence shown here is derived from an EMBL/GenBank/DDBJ whole genome shotgun (WGS) entry which is preliminary data.</text>
</comment>
<sequence length="97" mass="10398">MGGGGVLRSLVRIVAFVGFIVFFVVGVLTSEEVNKPTKRSFKYSAMITGSERHNGDVGVVHPTGLDPNSMSNRKVPNGPDPIHNRRAGNSGRPPRQA</sequence>
<evidence type="ECO:0000313" key="4">
    <source>
        <dbReference type="Proteomes" id="UP001202328"/>
    </source>
</evidence>
<keyword evidence="4" id="KW-1185">Reference proteome</keyword>
<evidence type="ECO:0008006" key="5">
    <source>
        <dbReference type="Google" id="ProtNLM"/>
    </source>
</evidence>
<dbReference type="Proteomes" id="UP001202328">
    <property type="component" value="Unassembled WGS sequence"/>
</dbReference>
<evidence type="ECO:0000256" key="2">
    <source>
        <dbReference type="SAM" id="Phobius"/>
    </source>
</evidence>
<proteinExistence type="predicted"/>
<gene>
    <name evidence="3" type="ORF">MKW98_017882</name>
</gene>
<protein>
    <recommendedName>
        <fullName evidence="5">CLAVATA3/ESR (CLE)-related protein 25</fullName>
    </recommendedName>
</protein>
<name>A0AAD4TC24_9MAGN</name>
<keyword evidence="2" id="KW-0472">Membrane</keyword>
<dbReference type="InterPro" id="IPR039316">
    <property type="entry name" value="CLE25/26"/>
</dbReference>
<dbReference type="PANTHER" id="PTHR34277">
    <property type="entry name" value="CLAVATA3/ESR (CLE)-RELATED PROTEIN 26"/>
    <property type="match status" value="1"/>
</dbReference>
<dbReference type="AlphaFoldDB" id="A0AAD4TC24"/>
<evidence type="ECO:0000313" key="3">
    <source>
        <dbReference type="EMBL" id="KAI3954058.1"/>
    </source>
</evidence>
<reference evidence="3" key="1">
    <citation type="submission" date="2022-04" db="EMBL/GenBank/DDBJ databases">
        <title>A functionally conserved STORR gene fusion in Papaver species that diverged 16.8 million years ago.</title>
        <authorList>
            <person name="Catania T."/>
        </authorList>
    </citation>
    <scope>NUCLEOTIDE SEQUENCE</scope>
    <source>
        <strain evidence="3">S-188037</strain>
    </source>
</reference>
<feature type="region of interest" description="Disordered" evidence="1">
    <location>
        <begin position="52"/>
        <end position="97"/>
    </location>
</feature>
<organism evidence="3 4">
    <name type="scientific">Papaver atlanticum</name>
    <dbReference type="NCBI Taxonomy" id="357466"/>
    <lineage>
        <taxon>Eukaryota</taxon>
        <taxon>Viridiplantae</taxon>
        <taxon>Streptophyta</taxon>
        <taxon>Embryophyta</taxon>
        <taxon>Tracheophyta</taxon>
        <taxon>Spermatophyta</taxon>
        <taxon>Magnoliopsida</taxon>
        <taxon>Ranunculales</taxon>
        <taxon>Papaveraceae</taxon>
        <taxon>Papaveroideae</taxon>
        <taxon>Papaver</taxon>
    </lineage>
</organism>
<evidence type="ECO:0000256" key="1">
    <source>
        <dbReference type="SAM" id="MobiDB-lite"/>
    </source>
</evidence>
<accession>A0AAD4TC24</accession>
<feature type="transmembrane region" description="Helical" evidence="2">
    <location>
        <begin position="6"/>
        <end position="29"/>
    </location>
</feature>
<keyword evidence="2" id="KW-1133">Transmembrane helix</keyword>
<keyword evidence="2" id="KW-0812">Transmembrane</keyword>
<dbReference type="EMBL" id="JAJJMB010002020">
    <property type="protein sequence ID" value="KAI3954058.1"/>
    <property type="molecule type" value="Genomic_DNA"/>
</dbReference>